<sequence>MSDTSNSFSEPVLDAADGTFVQALLEGGPADFPADLRTQTAAAGQDRIKITYCGGHEHFDRCAGNVSPVIFRWSGRTRIAE</sequence>
<name>A0A840VYQ7_9ACTN</name>
<dbReference type="EMBL" id="JACHDP010000001">
    <property type="protein sequence ID" value="MBB5476121.1"/>
    <property type="molecule type" value="Genomic_DNA"/>
</dbReference>
<evidence type="ECO:0000313" key="2">
    <source>
        <dbReference type="Proteomes" id="UP000586947"/>
    </source>
</evidence>
<proteinExistence type="predicted"/>
<gene>
    <name evidence="1" type="ORF">HNR20_000626</name>
</gene>
<reference evidence="1 2" key="1">
    <citation type="submission" date="2020-08" db="EMBL/GenBank/DDBJ databases">
        <title>Sequencing the genomes of 1000 actinobacteria strains.</title>
        <authorList>
            <person name="Klenk H.-P."/>
        </authorList>
    </citation>
    <scope>NUCLEOTIDE SEQUENCE [LARGE SCALE GENOMIC DNA]</scope>
    <source>
        <strain evidence="1 2">DSM 103125</strain>
    </source>
</reference>
<comment type="caution">
    <text evidence="1">The sequence shown here is derived from an EMBL/GenBank/DDBJ whole genome shotgun (WGS) entry which is preliminary data.</text>
</comment>
<organism evidence="1 2">
    <name type="scientific">Micromonospora parathelypteridis</name>
    <dbReference type="NCBI Taxonomy" id="1839617"/>
    <lineage>
        <taxon>Bacteria</taxon>
        <taxon>Bacillati</taxon>
        <taxon>Actinomycetota</taxon>
        <taxon>Actinomycetes</taxon>
        <taxon>Micromonosporales</taxon>
        <taxon>Micromonosporaceae</taxon>
        <taxon>Micromonospora</taxon>
    </lineage>
</organism>
<dbReference type="AlphaFoldDB" id="A0A840VYQ7"/>
<protein>
    <submittedName>
        <fullName evidence="1">Uncharacterized protein</fullName>
    </submittedName>
</protein>
<evidence type="ECO:0000313" key="1">
    <source>
        <dbReference type="EMBL" id="MBB5476121.1"/>
    </source>
</evidence>
<dbReference type="InterPro" id="IPR046030">
    <property type="entry name" value="DUF5988"/>
</dbReference>
<dbReference type="Proteomes" id="UP000586947">
    <property type="component" value="Unassembled WGS sequence"/>
</dbReference>
<keyword evidence="2" id="KW-1185">Reference proteome</keyword>
<dbReference type="Pfam" id="PF19450">
    <property type="entry name" value="DUF5988"/>
    <property type="match status" value="1"/>
</dbReference>
<accession>A0A840VYQ7</accession>
<dbReference type="RefSeq" id="WP_184176318.1">
    <property type="nucleotide sequence ID" value="NZ_BMNF01000008.1"/>
</dbReference>